<dbReference type="AlphaFoldDB" id="A0A921ZV05"/>
<accession>A0A921ZV05</accession>
<evidence type="ECO:0000256" key="3">
    <source>
        <dbReference type="SAM" id="SignalP"/>
    </source>
</evidence>
<dbReference type="PANTHER" id="PTHR11069:SF23">
    <property type="entry name" value="LYSOSOMAL ACID GLUCOSYLCERAMIDASE"/>
    <property type="match status" value="1"/>
</dbReference>
<evidence type="ECO:0000313" key="4">
    <source>
        <dbReference type="EMBL" id="KAG6464503.1"/>
    </source>
</evidence>
<evidence type="ECO:0000256" key="2">
    <source>
        <dbReference type="ARBA" id="ARBA00022801"/>
    </source>
</evidence>
<dbReference type="InterPro" id="IPR001139">
    <property type="entry name" value="Glyco_hydro_30"/>
</dbReference>
<dbReference type="GO" id="GO:0016020">
    <property type="term" value="C:membrane"/>
    <property type="evidence" value="ECO:0007669"/>
    <property type="project" value="GOC"/>
</dbReference>
<dbReference type="PANTHER" id="PTHR11069">
    <property type="entry name" value="GLUCOSYLCERAMIDASE"/>
    <property type="match status" value="1"/>
</dbReference>
<organism evidence="4 5">
    <name type="scientific">Manduca sexta</name>
    <name type="common">Tobacco hawkmoth</name>
    <name type="synonym">Tobacco hornworm</name>
    <dbReference type="NCBI Taxonomy" id="7130"/>
    <lineage>
        <taxon>Eukaryota</taxon>
        <taxon>Metazoa</taxon>
        <taxon>Ecdysozoa</taxon>
        <taxon>Arthropoda</taxon>
        <taxon>Hexapoda</taxon>
        <taxon>Insecta</taxon>
        <taxon>Pterygota</taxon>
        <taxon>Neoptera</taxon>
        <taxon>Endopterygota</taxon>
        <taxon>Lepidoptera</taxon>
        <taxon>Glossata</taxon>
        <taxon>Ditrysia</taxon>
        <taxon>Bombycoidea</taxon>
        <taxon>Sphingidae</taxon>
        <taxon>Sphinginae</taxon>
        <taxon>Sphingini</taxon>
        <taxon>Manduca</taxon>
    </lineage>
</organism>
<dbReference type="GO" id="GO:0004348">
    <property type="term" value="F:glucosylceramidase activity"/>
    <property type="evidence" value="ECO:0007669"/>
    <property type="project" value="InterPro"/>
</dbReference>
<name>A0A921ZV05_MANSE</name>
<dbReference type="GO" id="GO:0006680">
    <property type="term" value="P:glucosylceramide catabolic process"/>
    <property type="evidence" value="ECO:0007669"/>
    <property type="project" value="TreeGrafter"/>
</dbReference>
<dbReference type="Proteomes" id="UP000791440">
    <property type="component" value="Unassembled WGS sequence"/>
</dbReference>
<feature type="non-terminal residue" evidence="4">
    <location>
        <position position="116"/>
    </location>
</feature>
<reference evidence="4" key="1">
    <citation type="journal article" date="2016" name="Insect Biochem. Mol. Biol.">
        <title>Multifaceted biological insights from a draft genome sequence of the tobacco hornworm moth, Manduca sexta.</title>
        <authorList>
            <person name="Kanost M.R."/>
            <person name="Arrese E.L."/>
            <person name="Cao X."/>
            <person name="Chen Y.R."/>
            <person name="Chellapilla S."/>
            <person name="Goldsmith M.R."/>
            <person name="Grosse-Wilde E."/>
            <person name="Heckel D.G."/>
            <person name="Herndon N."/>
            <person name="Jiang H."/>
            <person name="Papanicolaou A."/>
            <person name="Qu J."/>
            <person name="Soulages J.L."/>
            <person name="Vogel H."/>
            <person name="Walters J."/>
            <person name="Waterhouse R.M."/>
            <person name="Ahn S.J."/>
            <person name="Almeida F.C."/>
            <person name="An C."/>
            <person name="Aqrawi P."/>
            <person name="Bretschneider A."/>
            <person name="Bryant W.B."/>
            <person name="Bucks S."/>
            <person name="Chao H."/>
            <person name="Chevignon G."/>
            <person name="Christen J.M."/>
            <person name="Clarke D.F."/>
            <person name="Dittmer N.T."/>
            <person name="Ferguson L.C.F."/>
            <person name="Garavelou S."/>
            <person name="Gordon K.H.J."/>
            <person name="Gunaratna R.T."/>
            <person name="Han Y."/>
            <person name="Hauser F."/>
            <person name="He Y."/>
            <person name="Heidel-Fischer H."/>
            <person name="Hirsh A."/>
            <person name="Hu Y."/>
            <person name="Jiang H."/>
            <person name="Kalra D."/>
            <person name="Klinner C."/>
            <person name="Konig C."/>
            <person name="Kovar C."/>
            <person name="Kroll A.R."/>
            <person name="Kuwar S.S."/>
            <person name="Lee S.L."/>
            <person name="Lehman R."/>
            <person name="Li K."/>
            <person name="Li Z."/>
            <person name="Liang H."/>
            <person name="Lovelace S."/>
            <person name="Lu Z."/>
            <person name="Mansfield J.H."/>
            <person name="McCulloch K.J."/>
            <person name="Mathew T."/>
            <person name="Morton B."/>
            <person name="Muzny D.M."/>
            <person name="Neunemann D."/>
            <person name="Ongeri F."/>
            <person name="Pauchet Y."/>
            <person name="Pu L.L."/>
            <person name="Pyrousis I."/>
            <person name="Rao X.J."/>
            <person name="Redding A."/>
            <person name="Roesel C."/>
            <person name="Sanchez-Gracia A."/>
            <person name="Schaack S."/>
            <person name="Shukla A."/>
            <person name="Tetreau G."/>
            <person name="Wang Y."/>
            <person name="Xiong G.H."/>
            <person name="Traut W."/>
            <person name="Walsh T.K."/>
            <person name="Worley K.C."/>
            <person name="Wu D."/>
            <person name="Wu W."/>
            <person name="Wu Y.Q."/>
            <person name="Zhang X."/>
            <person name="Zou Z."/>
            <person name="Zucker H."/>
            <person name="Briscoe A.D."/>
            <person name="Burmester T."/>
            <person name="Clem R.J."/>
            <person name="Feyereisen R."/>
            <person name="Grimmelikhuijzen C.J.P."/>
            <person name="Hamodrakas S.J."/>
            <person name="Hansson B.S."/>
            <person name="Huguet E."/>
            <person name="Jermiin L.S."/>
            <person name="Lan Q."/>
            <person name="Lehman H.K."/>
            <person name="Lorenzen M."/>
            <person name="Merzendorfer H."/>
            <person name="Michalopoulos I."/>
            <person name="Morton D.B."/>
            <person name="Muthukrishnan S."/>
            <person name="Oakeshott J.G."/>
            <person name="Palmer W."/>
            <person name="Park Y."/>
            <person name="Passarelli A.L."/>
            <person name="Rozas J."/>
            <person name="Schwartz L.M."/>
            <person name="Smith W."/>
            <person name="Southgate A."/>
            <person name="Vilcinskas A."/>
            <person name="Vogt R."/>
            <person name="Wang P."/>
            <person name="Werren J."/>
            <person name="Yu X.Q."/>
            <person name="Zhou J.J."/>
            <person name="Brown S.J."/>
            <person name="Scherer S.E."/>
            <person name="Richards S."/>
            <person name="Blissard G.W."/>
        </authorList>
    </citation>
    <scope>NUCLEOTIDE SEQUENCE</scope>
</reference>
<evidence type="ECO:0000256" key="1">
    <source>
        <dbReference type="ARBA" id="ARBA00022729"/>
    </source>
</evidence>
<gene>
    <name evidence="4" type="ORF">O3G_MSEX014566</name>
</gene>
<feature type="chain" id="PRO_5038069554" description="Glucosylceramidase" evidence="3">
    <location>
        <begin position="26"/>
        <end position="116"/>
    </location>
</feature>
<sequence length="116" mass="12900">MEGCLLKLLVLIIAFIAISIQLTNAYDDLPCEAHAVANRSVICRCRAQYCDTVIREVPAEGEIITYTSSDSGLRFYKESSRFEDSESFDNSLVYNLDPEIKYQTINGFGGAITDST</sequence>
<keyword evidence="2" id="KW-0378">Hydrolase</keyword>
<proteinExistence type="predicted"/>
<feature type="signal peptide" evidence="3">
    <location>
        <begin position="1"/>
        <end position="25"/>
    </location>
</feature>
<dbReference type="EMBL" id="JH669185">
    <property type="protein sequence ID" value="KAG6464503.1"/>
    <property type="molecule type" value="Genomic_DNA"/>
</dbReference>
<keyword evidence="1 3" id="KW-0732">Signal</keyword>
<evidence type="ECO:0000313" key="5">
    <source>
        <dbReference type="Proteomes" id="UP000791440"/>
    </source>
</evidence>
<comment type="caution">
    <text evidence="4">The sequence shown here is derived from an EMBL/GenBank/DDBJ whole genome shotgun (WGS) entry which is preliminary data.</text>
</comment>
<protein>
    <recommendedName>
        <fullName evidence="6">Glucosylceramidase</fullName>
    </recommendedName>
</protein>
<keyword evidence="5" id="KW-1185">Reference proteome</keyword>
<reference evidence="4" key="2">
    <citation type="submission" date="2020-12" db="EMBL/GenBank/DDBJ databases">
        <authorList>
            <person name="Kanost M."/>
        </authorList>
    </citation>
    <scope>NUCLEOTIDE SEQUENCE</scope>
</reference>
<evidence type="ECO:0008006" key="6">
    <source>
        <dbReference type="Google" id="ProtNLM"/>
    </source>
</evidence>